<dbReference type="AlphaFoldDB" id="A0A5N6LW59"/>
<organism evidence="3 4">
    <name type="scientific">Mikania micrantha</name>
    <name type="common">bitter vine</name>
    <dbReference type="NCBI Taxonomy" id="192012"/>
    <lineage>
        <taxon>Eukaryota</taxon>
        <taxon>Viridiplantae</taxon>
        <taxon>Streptophyta</taxon>
        <taxon>Embryophyta</taxon>
        <taxon>Tracheophyta</taxon>
        <taxon>Spermatophyta</taxon>
        <taxon>Magnoliopsida</taxon>
        <taxon>eudicotyledons</taxon>
        <taxon>Gunneridae</taxon>
        <taxon>Pentapetalae</taxon>
        <taxon>asterids</taxon>
        <taxon>campanulids</taxon>
        <taxon>Asterales</taxon>
        <taxon>Asteraceae</taxon>
        <taxon>Asteroideae</taxon>
        <taxon>Heliantheae alliance</taxon>
        <taxon>Eupatorieae</taxon>
        <taxon>Mikania</taxon>
    </lineage>
</organism>
<reference evidence="3 4" key="1">
    <citation type="submission" date="2019-05" db="EMBL/GenBank/DDBJ databases">
        <title>Mikania micrantha, genome provides insights into the molecular mechanism of rapid growth.</title>
        <authorList>
            <person name="Liu B."/>
        </authorList>
    </citation>
    <scope>NUCLEOTIDE SEQUENCE [LARGE SCALE GENOMIC DNA]</scope>
    <source>
        <strain evidence="3">NLD-2019</strain>
        <tissue evidence="3">Leaf</tissue>
    </source>
</reference>
<accession>A0A5N6LW59</accession>
<feature type="transmembrane region" description="Helical" evidence="2">
    <location>
        <begin position="124"/>
        <end position="144"/>
    </location>
</feature>
<evidence type="ECO:0000313" key="4">
    <source>
        <dbReference type="Proteomes" id="UP000326396"/>
    </source>
</evidence>
<keyword evidence="2" id="KW-0472">Membrane</keyword>
<sequence length="287" mass="29351">MHAPTTSIFHSSLFNQDRALKSQPLQSTVATPDVQPFLTSLSATSLSPLSLTSLSASLSIKPSTAQLSMSRESAFVDSTSQPLSHRLSLSRDSSPPFRPPLRQTTSTLASPAVLSSDCFEQKIMGIRGVVFWCFYFFVTVWWVLDCHVAVGAARLGALWSNRTIGMDTGHEDQNTTVAAYGGYGNGGGRGYGYGTGGGRGYRSRNRGGYGRRGGGRGQGRRIGGSSGGGSGSGSSNWGGSYGSRGGFAGGTGGLGSRAGSGSVYGNFGGSGGGDGAGNGYGVGGPKD</sequence>
<keyword evidence="4" id="KW-1185">Reference proteome</keyword>
<evidence type="ECO:0000256" key="2">
    <source>
        <dbReference type="SAM" id="Phobius"/>
    </source>
</evidence>
<protein>
    <submittedName>
        <fullName evidence="3">Uncharacterized protein</fullName>
    </submittedName>
</protein>
<dbReference type="Proteomes" id="UP000326396">
    <property type="component" value="Linkage Group LG8"/>
</dbReference>
<feature type="region of interest" description="Disordered" evidence="1">
    <location>
        <begin position="196"/>
        <end position="287"/>
    </location>
</feature>
<evidence type="ECO:0000313" key="3">
    <source>
        <dbReference type="EMBL" id="KAD2805839.1"/>
    </source>
</evidence>
<feature type="compositionally biased region" description="Gly residues" evidence="1">
    <location>
        <begin position="207"/>
        <end position="232"/>
    </location>
</feature>
<name>A0A5N6LW59_9ASTR</name>
<comment type="caution">
    <text evidence="3">The sequence shown here is derived from an EMBL/GenBank/DDBJ whole genome shotgun (WGS) entry which is preliminary data.</text>
</comment>
<dbReference type="OrthoDB" id="10629137at2759"/>
<dbReference type="EMBL" id="SZYD01000018">
    <property type="protein sequence ID" value="KAD2805839.1"/>
    <property type="molecule type" value="Genomic_DNA"/>
</dbReference>
<evidence type="ECO:0000256" key="1">
    <source>
        <dbReference type="SAM" id="MobiDB-lite"/>
    </source>
</evidence>
<feature type="compositionally biased region" description="Low complexity" evidence="1">
    <location>
        <begin position="82"/>
        <end position="95"/>
    </location>
</feature>
<feature type="compositionally biased region" description="Gly residues" evidence="1">
    <location>
        <begin position="266"/>
        <end position="287"/>
    </location>
</feature>
<feature type="compositionally biased region" description="Gly residues" evidence="1">
    <location>
        <begin position="239"/>
        <end position="258"/>
    </location>
</feature>
<gene>
    <name evidence="3" type="ORF">E3N88_39216</name>
</gene>
<feature type="region of interest" description="Disordered" evidence="1">
    <location>
        <begin position="76"/>
        <end position="98"/>
    </location>
</feature>
<keyword evidence="2" id="KW-0812">Transmembrane</keyword>
<keyword evidence="2" id="KW-1133">Transmembrane helix</keyword>
<proteinExistence type="predicted"/>